<keyword evidence="2" id="KW-0479">Metal-binding</keyword>
<feature type="domain" description="Rieske" evidence="6">
    <location>
        <begin position="182"/>
        <end position="286"/>
    </location>
</feature>
<comment type="cofactor">
    <cofactor evidence="5">
        <name>[2Fe-2S] cluster</name>
        <dbReference type="ChEBI" id="CHEBI:190135"/>
    </cofactor>
</comment>
<evidence type="ECO:0000256" key="4">
    <source>
        <dbReference type="ARBA" id="ARBA00023014"/>
    </source>
</evidence>
<evidence type="ECO:0000256" key="5">
    <source>
        <dbReference type="ARBA" id="ARBA00034078"/>
    </source>
</evidence>
<dbReference type="SUPFAM" id="SSF50022">
    <property type="entry name" value="ISP domain"/>
    <property type="match status" value="1"/>
</dbReference>
<accession>A0A6J7GPI2</accession>
<keyword evidence="4" id="KW-0411">Iron-sulfur</keyword>
<protein>
    <submittedName>
        <fullName evidence="7">Unannotated protein</fullName>
    </submittedName>
</protein>
<dbReference type="InterPro" id="IPR017941">
    <property type="entry name" value="Rieske_2Fe-2S"/>
</dbReference>
<evidence type="ECO:0000256" key="3">
    <source>
        <dbReference type="ARBA" id="ARBA00023004"/>
    </source>
</evidence>
<dbReference type="InterPro" id="IPR019251">
    <property type="entry name" value="DUF2231_TM"/>
</dbReference>
<evidence type="ECO:0000313" key="7">
    <source>
        <dbReference type="EMBL" id="CAB4909792.1"/>
    </source>
</evidence>
<evidence type="ECO:0000256" key="1">
    <source>
        <dbReference type="ARBA" id="ARBA00022714"/>
    </source>
</evidence>
<reference evidence="7" key="1">
    <citation type="submission" date="2020-05" db="EMBL/GenBank/DDBJ databases">
        <authorList>
            <person name="Chiriac C."/>
            <person name="Salcher M."/>
            <person name="Ghai R."/>
            <person name="Kavagutti S V."/>
        </authorList>
    </citation>
    <scope>NUCLEOTIDE SEQUENCE</scope>
</reference>
<dbReference type="Gene3D" id="2.102.10.10">
    <property type="entry name" value="Rieske [2Fe-2S] iron-sulphur domain"/>
    <property type="match status" value="1"/>
</dbReference>
<evidence type="ECO:0000259" key="6">
    <source>
        <dbReference type="PROSITE" id="PS51296"/>
    </source>
</evidence>
<dbReference type="InterPro" id="IPR036922">
    <property type="entry name" value="Rieske_2Fe-2S_sf"/>
</dbReference>
<dbReference type="GO" id="GO:0051537">
    <property type="term" value="F:2 iron, 2 sulfur cluster binding"/>
    <property type="evidence" value="ECO:0007669"/>
    <property type="project" value="UniProtKB-KW"/>
</dbReference>
<gene>
    <name evidence="7" type="ORF">UFOPK3609_00785</name>
</gene>
<organism evidence="7">
    <name type="scientific">freshwater metagenome</name>
    <dbReference type="NCBI Taxonomy" id="449393"/>
    <lineage>
        <taxon>unclassified sequences</taxon>
        <taxon>metagenomes</taxon>
        <taxon>ecological metagenomes</taxon>
    </lineage>
</organism>
<sequence>MSLLGFLDRVADSPALDGVDRPARTAVAKVLRPTAVKDALHGTWLGHPLHPVLAQVPVGSWISAGVLDAVPRLRPAAAVLIGTGVAAAVPTALAGAADWSEQEVGVRRVGVLHAVLNSAALGLYVGSLVARGRGAGTAGRVLAYAGLALASGSAAVGGHMSYAQSSGASHSAAAARSLTHEWVDLGPLEDLPDGRPVQRAGEGQGEPVPLAVVRRGTRVDVFLDACSHLGGPLSQGEVTRVGSRDCLVCPWHDSAFDLDLGQPRRGPAAVPQEKLAVRVEAGRVQARLRGRHTGED</sequence>
<dbReference type="Pfam" id="PF09990">
    <property type="entry name" value="DUF2231"/>
    <property type="match status" value="1"/>
</dbReference>
<dbReference type="AlphaFoldDB" id="A0A6J7GPI2"/>
<dbReference type="CDD" id="cd03467">
    <property type="entry name" value="Rieske"/>
    <property type="match status" value="1"/>
</dbReference>
<name>A0A6J7GPI2_9ZZZZ</name>
<dbReference type="PANTHER" id="PTHR21496:SF0">
    <property type="entry name" value="RIESKE DOMAIN-CONTAINING PROTEIN"/>
    <property type="match status" value="1"/>
</dbReference>
<dbReference type="GO" id="GO:0046872">
    <property type="term" value="F:metal ion binding"/>
    <property type="evidence" value="ECO:0007669"/>
    <property type="project" value="UniProtKB-KW"/>
</dbReference>
<evidence type="ECO:0000256" key="2">
    <source>
        <dbReference type="ARBA" id="ARBA00022723"/>
    </source>
</evidence>
<keyword evidence="3" id="KW-0408">Iron</keyword>
<keyword evidence="1" id="KW-0001">2Fe-2S</keyword>
<proteinExistence type="predicted"/>
<dbReference type="Pfam" id="PF00355">
    <property type="entry name" value="Rieske"/>
    <property type="match status" value="1"/>
</dbReference>
<dbReference type="PANTHER" id="PTHR21496">
    <property type="entry name" value="FERREDOXIN-RELATED"/>
    <property type="match status" value="1"/>
</dbReference>
<dbReference type="EMBL" id="CAFBMQ010000103">
    <property type="protein sequence ID" value="CAB4909792.1"/>
    <property type="molecule type" value="Genomic_DNA"/>
</dbReference>
<dbReference type="PROSITE" id="PS51296">
    <property type="entry name" value="RIESKE"/>
    <property type="match status" value="1"/>
</dbReference>